<accession>A0A7J7NDE2</accession>
<dbReference type="CDD" id="cd10910">
    <property type="entry name" value="PIN_limkain_b1_N_like"/>
    <property type="match status" value="1"/>
</dbReference>
<keyword evidence="4" id="KW-1185">Reference proteome</keyword>
<dbReference type="GO" id="GO:0010468">
    <property type="term" value="P:regulation of gene expression"/>
    <property type="evidence" value="ECO:0007669"/>
    <property type="project" value="InterPro"/>
</dbReference>
<dbReference type="AlphaFoldDB" id="A0A7J7NDE2"/>
<dbReference type="Pfam" id="PF12872">
    <property type="entry name" value="OST-HTH"/>
    <property type="match status" value="2"/>
</dbReference>
<dbReference type="InterPro" id="IPR041966">
    <property type="entry name" value="LOTUS-like"/>
</dbReference>
<dbReference type="Proteomes" id="UP000541444">
    <property type="component" value="Unassembled WGS sequence"/>
</dbReference>
<dbReference type="GO" id="GO:0005777">
    <property type="term" value="C:peroxisome"/>
    <property type="evidence" value="ECO:0007669"/>
    <property type="project" value="InterPro"/>
</dbReference>
<dbReference type="PROSITE" id="PS51644">
    <property type="entry name" value="HTH_OST"/>
    <property type="match status" value="2"/>
</dbReference>
<dbReference type="CDD" id="cd08824">
    <property type="entry name" value="LOTUS"/>
    <property type="match status" value="2"/>
</dbReference>
<feature type="domain" description="HTH OST-type" evidence="2">
    <location>
        <begin position="432"/>
        <end position="506"/>
    </location>
</feature>
<dbReference type="EMBL" id="JACGCM010000859">
    <property type="protein sequence ID" value="KAF6165185.1"/>
    <property type="molecule type" value="Genomic_DNA"/>
</dbReference>
<dbReference type="GO" id="GO:0004540">
    <property type="term" value="F:RNA nuclease activity"/>
    <property type="evidence" value="ECO:0007669"/>
    <property type="project" value="InterPro"/>
</dbReference>
<evidence type="ECO:0000256" key="1">
    <source>
        <dbReference type="SAM" id="MobiDB-lite"/>
    </source>
</evidence>
<dbReference type="Pfam" id="PF01936">
    <property type="entry name" value="NYN"/>
    <property type="match status" value="1"/>
</dbReference>
<dbReference type="Gene3D" id="3.30.420.610">
    <property type="entry name" value="LOTUS domain-like"/>
    <property type="match status" value="2"/>
</dbReference>
<name>A0A7J7NDE2_9MAGN</name>
<dbReference type="PANTHER" id="PTHR14379:SF82">
    <property type="entry name" value="OS08G0230500 PROTEIN"/>
    <property type="match status" value="1"/>
</dbReference>
<evidence type="ECO:0000313" key="4">
    <source>
        <dbReference type="Proteomes" id="UP000541444"/>
    </source>
</evidence>
<dbReference type="OrthoDB" id="549353at2759"/>
<comment type="caution">
    <text evidence="3">The sequence shown here is derived from an EMBL/GenBank/DDBJ whole genome shotgun (WGS) entry which is preliminary data.</text>
</comment>
<feature type="region of interest" description="Disordered" evidence="1">
    <location>
        <begin position="402"/>
        <end position="426"/>
    </location>
</feature>
<reference evidence="3 4" key="1">
    <citation type="journal article" date="2020" name="IScience">
        <title>Genome Sequencing of the Endangered Kingdonia uniflora (Circaeasteraceae, Ranunculales) Reveals Potential Mechanisms of Evolutionary Specialization.</title>
        <authorList>
            <person name="Sun Y."/>
            <person name="Deng T."/>
            <person name="Zhang A."/>
            <person name="Moore M.J."/>
            <person name="Landis J.B."/>
            <person name="Lin N."/>
            <person name="Zhang H."/>
            <person name="Zhang X."/>
            <person name="Huang J."/>
            <person name="Zhang X."/>
            <person name="Sun H."/>
            <person name="Wang H."/>
        </authorList>
    </citation>
    <scope>NUCLEOTIDE SEQUENCE [LARGE SCALE GENOMIC DNA]</scope>
    <source>
        <strain evidence="3">TB1705</strain>
        <tissue evidence="3">Leaf</tissue>
    </source>
</reference>
<dbReference type="PANTHER" id="PTHR14379">
    <property type="entry name" value="LIMKAIN B LKAP"/>
    <property type="match status" value="1"/>
</dbReference>
<protein>
    <recommendedName>
        <fullName evidence="2">HTH OST-type domain-containing protein</fullName>
    </recommendedName>
</protein>
<evidence type="ECO:0000259" key="2">
    <source>
        <dbReference type="PROSITE" id="PS51644"/>
    </source>
</evidence>
<sequence length="509" mass="56314">MMESPSSSSMILSLESLDLGGRNSGNPNIGPSQTSTQQNRNTFEGPVAILWDIENCPIPSDVRPEDVAGNIRMALRVHPIIRGAVTLFSAYGDFNAFPRRLREGCQRTGVKLVDVPNGRKDAADKAILVDMFLFALDNRPPSSILLISGDVDFSPALHILGQRGYTVILVIPANVGVSSALSNAGRFVWDWPSIARGEGFVPPKILMSRGSSENAGYFLGGSGNHTNDNSDGQNEEEAIVYRGANFSQTNSYSMDYSRTSQSFSEYNNNLSMPCFPTSRALSVPSGLSEVSTGPISGDRNEEPILWVQPGDINGLKGQMVKVLEISGGTLPLVRLPAEYHRLFGRPLYMAEYGVMKLVHLLNKMTDLMTVDGKGHKKFVYLRNSLGRPTKIGTSSPISLLKRDKKRKGAQENLEGSSDEYSDDDRCDQSDERLKQFRQEMQELLVSCSWKILLGTFEEVYKQRYKKALDYRSFGVDSLEDLVSKVRDVVVMREEGESKRKFLLPTSIGD</sequence>
<dbReference type="InterPro" id="IPR024768">
    <property type="entry name" value="Marf1"/>
</dbReference>
<organism evidence="3 4">
    <name type="scientific">Kingdonia uniflora</name>
    <dbReference type="NCBI Taxonomy" id="39325"/>
    <lineage>
        <taxon>Eukaryota</taxon>
        <taxon>Viridiplantae</taxon>
        <taxon>Streptophyta</taxon>
        <taxon>Embryophyta</taxon>
        <taxon>Tracheophyta</taxon>
        <taxon>Spermatophyta</taxon>
        <taxon>Magnoliopsida</taxon>
        <taxon>Ranunculales</taxon>
        <taxon>Circaeasteraceae</taxon>
        <taxon>Kingdonia</taxon>
    </lineage>
</organism>
<feature type="domain" description="HTH OST-type" evidence="2">
    <location>
        <begin position="311"/>
        <end position="383"/>
    </location>
</feature>
<feature type="compositionally biased region" description="Acidic residues" evidence="1">
    <location>
        <begin position="416"/>
        <end position="425"/>
    </location>
</feature>
<gene>
    <name evidence="3" type="ORF">GIB67_000769</name>
</gene>
<proteinExistence type="predicted"/>
<evidence type="ECO:0000313" key="3">
    <source>
        <dbReference type="EMBL" id="KAF6165185.1"/>
    </source>
</evidence>
<dbReference type="InterPro" id="IPR021139">
    <property type="entry name" value="NYN"/>
</dbReference>
<dbReference type="Gene3D" id="3.40.50.1010">
    <property type="entry name" value="5'-nuclease"/>
    <property type="match status" value="1"/>
</dbReference>
<dbReference type="InterPro" id="IPR025605">
    <property type="entry name" value="OST-HTH/LOTUS_dom"/>
</dbReference>